<feature type="transmembrane region" description="Helical" evidence="6">
    <location>
        <begin position="78"/>
        <end position="96"/>
    </location>
</feature>
<evidence type="ECO:0000256" key="2">
    <source>
        <dbReference type="ARBA" id="ARBA00022448"/>
    </source>
</evidence>
<feature type="transmembrane region" description="Helical" evidence="6">
    <location>
        <begin position="245"/>
        <end position="263"/>
    </location>
</feature>
<evidence type="ECO:0000256" key="1">
    <source>
        <dbReference type="ARBA" id="ARBA00004651"/>
    </source>
</evidence>
<feature type="transmembrane region" description="Helical" evidence="6">
    <location>
        <begin position="300"/>
        <end position="324"/>
    </location>
</feature>
<keyword evidence="5 6" id="KW-0472">Membrane</keyword>
<feature type="transmembrane region" description="Helical" evidence="6">
    <location>
        <begin position="12"/>
        <end position="36"/>
    </location>
</feature>
<evidence type="ECO:0000313" key="8">
    <source>
        <dbReference type="EMBL" id="MCL7748481.1"/>
    </source>
</evidence>
<dbReference type="InterPro" id="IPR005829">
    <property type="entry name" value="Sugar_transporter_CS"/>
</dbReference>
<feature type="transmembrane region" description="Helical" evidence="6">
    <location>
        <begin position="164"/>
        <end position="182"/>
    </location>
</feature>
<keyword evidence="2" id="KW-0813">Transport</keyword>
<comment type="caution">
    <text evidence="8">The sequence shown here is derived from an EMBL/GenBank/DDBJ whole genome shotgun (WGS) entry which is preliminary data.</text>
</comment>
<dbReference type="PANTHER" id="PTHR23531:SF2">
    <property type="entry name" value="PERMEASE"/>
    <property type="match status" value="1"/>
</dbReference>
<gene>
    <name evidence="8" type="ORF">MF646_15235</name>
</gene>
<evidence type="ECO:0000259" key="7">
    <source>
        <dbReference type="PROSITE" id="PS50850"/>
    </source>
</evidence>
<dbReference type="Gene3D" id="1.20.1250.20">
    <property type="entry name" value="MFS general substrate transporter like domains"/>
    <property type="match status" value="1"/>
</dbReference>
<dbReference type="GO" id="GO:0005886">
    <property type="term" value="C:plasma membrane"/>
    <property type="evidence" value="ECO:0007669"/>
    <property type="project" value="UniProtKB-SubCell"/>
</dbReference>
<dbReference type="InterPro" id="IPR011701">
    <property type="entry name" value="MFS"/>
</dbReference>
<proteinExistence type="predicted"/>
<reference evidence="8" key="1">
    <citation type="submission" date="2022-02" db="EMBL/GenBank/DDBJ databases">
        <title>Halalkalibacter sp. nov. isolated from Lonar Lake, India.</title>
        <authorList>
            <person name="Joshi A."/>
            <person name="Thite S."/>
            <person name="Lodha T."/>
        </authorList>
    </citation>
    <scope>NUCLEOTIDE SEQUENCE</scope>
    <source>
        <strain evidence="8">MEB205</strain>
    </source>
</reference>
<dbReference type="PROSITE" id="PS50850">
    <property type="entry name" value="MFS"/>
    <property type="match status" value="1"/>
</dbReference>
<evidence type="ECO:0000256" key="5">
    <source>
        <dbReference type="ARBA" id="ARBA00023136"/>
    </source>
</evidence>
<evidence type="ECO:0000256" key="6">
    <source>
        <dbReference type="SAM" id="Phobius"/>
    </source>
</evidence>
<feature type="domain" description="Major facilitator superfamily (MFS) profile" evidence="7">
    <location>
        <begin position="11"/>
        <end position="388"/>
    </location>
</feature>
<organism evidence="8 9">
    <name type="scientific">Halalkalibacter alkaliphilus</name>
    <dbReference type="NCBI Taxonomy" id="2917993"/>
    <lineage>
        <taxon>Bacteria</taxon>
        <taxon>Bacillati</taxon>
        <taxon>Bacillota</taxon>
        <taxon>Bacilli</taxon>
        <taxon>Bacillales</taxon>
        <taxon>Bacillaceae</taxon>
        <taxon>Halalkalibacter</taxon>
    </lineage>
</organism>
<dbReference type="EMBL" id="JAKRYL010000016">
    <property type="protein sequence ID" value="MCL7748481.1"/>
    <property type="molecule type" value="Genomic_DNA"/>
</dbReference>
<dbReference type="PANTHER" id="PTHR23531">
    <property type="entry name" value="QUINOLENE RESISTANCE PROTEIN NORA"/>
    <property type="match status" value="1"/>
</dbReference>
<protein>
    <submittedName>
        <fullName evidence="8">MFS transporter</fullName>
    </submittedName>
</protein>
<evidence type="ECO:0000256" key="3">
    <source>
        <dbReference type="ARBA" id="ARBA00022692"/>
    </source>
</evidence>
<accession>A0A9X2CUE1</accession>
<dbReference type="SUPFAM" id="SSF103473">
    <property type="entry name" value="MFS general substrate transporter"/>
    <property type="match status" value="1"/>
</dbReference>
<feature type="transmembrane region" description="Helical" evidence="6">
    <location>
        <begin position="102"/>
        <end position="124"/>
    </location>
</feature>
<dbReference type="GO" id="GO:0022857">
    <property type="term" value="F:transmembrane transporter activity"/>
    <property type="evidence" value="ECO:0007669"/>
    <property type="project" value="InterPro"/>
</dbReference>
<keyword evidence="3 6" id="KW-0812">Transmembrane</keyword>
<feature type="transmembrane region" description="Helical" evidence="6">
    <location>
        <begin position="48"/>
        <end position="66"/>
    </location>
</feature>
<evidence type="ECO:0000313" key="9">
    <source>
        <dbReference type="Proteomes" id="UP001139150"/>
    </source>
</evidence>
<feature type="transmembrane region" description="Helical" evidence="6">
    <location>
        <begin position="212"/>
        <end position="233"/>
    </location>
</feature>
<keyword evidence="4 6" id="KW-1133">Transmembrane helix</keyword>
<dbReference type="Pfam" id="PF07690">
    <property type="entry name" value="MFS_1"/>
    <property type="match status" value="1"/>
</dbReference>
<dbReference type="RefSeq" id="WP_250097371.1">
    <property type="nucleotide sequence ID" value="NZ_JAKRYL010000016.1"/>
</dbReference>
<name>A0A9X2CUE1_9BACI</name>
<evidence type="ECO:0000256" key="4">
    <source>
        <dbReference type="ARBA" id="ARBA00022989"/>
    </source>
</evidence>
<dbReference type="InterPro" id="IPR052714">
    <property type="entry name" value="MFS_Exporter"/>
</dbReference>
<dbReference type="Proteomes" id="UP001139150">
    <property type="component" value="Unassembled WGS sequence"/>
</dbReference>
<dbReference type="InterPro" id="IPR036259">
    <property type="entry name" value="MFS_trans_sf"/>
</dbReference>
<feature type="transmembrane region" description="Helical" evidence="6">
    <location>
        <begin position="364"/>
        <end position="381"/>
    </location>
</feature>
<feature type="transmembrane region" description="Helical" evidence="6">
    <location>
        <begin position="275"/>
        <end position="294"/>
    </location>
</feature>
<dbReference type="CDD" id="cd17489">
    <property type="entry name" value="MFS_YfcJ_like"/>
    <property type="match status" value="1"/>
</dbReference>
<comment type="subcellular location">
    <subcellularLocation>
        <location evidence="1">Cell membrane</location>
        <topology evidence="1">Multi-pass membrane protein</topology>
    </subcellularLocation>
</comment>
<dbReference type="AlphaFoldDB" id="A0A9X2CUE1"/>
<feature type="transmembrane region" description="Helical" evidence="6">
    <location>
        <begin position="136"/>
        <end position="158"/>
    </location>
</feature>
<feature type="transmembrane region" description="Helical" evidence="6">
    <location>
        <begin position="336"/>
        <end position="358"/>
    </location>
</feature>
<dbReference type="InterPro" id="IPR020846">
    <property type="entry name" value="MFS_dom"/>
</dbReference>
<sequence length="396" mass="43564">MEKQVPLWNRDFIGMCLCNFFLFMTVNTLITTLPLYVINVLKQSEKEIGLTLMAFTLGAIFVRFFAGKWIDELGKKKILIASLLLFAITNIAYLGINSIFLLLVLRILHGAAFGMVSTATMAIASEIPSASRKGEGISYFTLSMSLSMVLGPLIGLMIVSTYNFTVLFAICSVYTIAAFLFAKMAKVEEVPVPNFDKTKRKLKWESMIEKKALPIAFVCFVLILAQSTIQSYVPIYAESLGLGNIAGYFFVMYAVMLIATRSFTGRIFDKFGANYVVYPSLVIYFLGWVGLSFVQSPFAFLAMGAVIGIGYGTLQPSFITLVTASSPSERRGVATSTFYLFFDIGMGVGAVLLGIVAFYTNYQMMYLVCAGIVVVATFFYYKVQLSTKKDVGAGAA</sequence>
<keyword evidence="9" id="KW-1185">Reference proteome</keyword>
<dbReference type="PROSITE" id="PS00217">
    <property type="entry name" value="SUGAR_TRANSPORT_2"/>
    <property type="match status" value="1"/>
</dbReference>